<dbReference type="PROSITE" id="PS50805">
    <property type="entry name" value="KRAB"/>
    <property type="match status" value="1"/>
</dbReference>
<dbReference type="EMBL" id="JAOTOJ010000002">
    <property type="protein sequence ID" value="KAK9405316.1"/>
    <property type="molecule type" value="Genomic_DNA"/>
</dbReference>
<dbReference type="AlphaFoldDB" id="A0AAW1BS92"/>
<dbReference type="GO" id="GO:0006355">
    <property type="term" value="P:regulation of DNA-templated transcription"/>
    <property type="evidence" value="ECO:0007669"/>
    <property type="project" value="InterPro"/>
</dbReference>
<dbReference type="Proteomes" id="UP001474421">
    <property type="component" value="Unassembled WGS sequence"/>
</dbReference>
<reference evidence="2 3" key="1">
    <citation type="journal article" date="2024" name="Proc. Natl. Acad. Sci. U.S.A.">
        <title>The genetic regulatory architecture and epigenomic basis for age-related changes in rattlesnake venom.</title>
        <authorList>
            <person name="Hogan M.P."/>
            <person name="Holding M.L."/>
            <person name="Nystrom G.S."/>
            <person name="Colston T.J."/>
            <person name="Bartlett D.A."/>
            <person name="Mason A.J."/>
            <person name="Ellsworth S.A."/>
            <person name="Rautsaw R.M."/>
            <person name="Lawrence K.C."/>
            <person name="Strickland J.L."/>
            <person name="He B."/>
            <person name="Fraser P."/>
            <person name="Margres M.J."/>
            <person name="Gilbert D.M."/>
            <person name="Gibbs H.L."/>
            <person name="Parkinson C.L."/>
            <person name="Rokyta D.R."/>
        </authorList>
    </citation>
    <scope>NUCLEOTIDE SEQUENCE [LARGE SCALE GENOMIC DNA]</scope>
    <source>
        <strain evidence="2">DRR0105</strain>
    </source>
</reference>
<protein>
    <submittedName>
        <fullName evidence="2">Zinc finger protein</fullName>
    </submittedName>
</protein>
<keyword evidence="3" id="KW-1185">Reference proteome</keyword>
<dbReference type="Gene3D" id="6.10.140.140">
    <property type="match status" value="1"/>
</dbReference>
<dbReference type="InterPro" id="IPR001909">
    <property type="entry name" value="KRAB"/>
</dbReference>
<dbReference type="InterPro" id="IPR050169">
    <property type="entry name" value="Krueppel_C2H2_ZnF"/>
</dbReference>
<dbReference type="InterPro" id="IPR038269">
    <property type="entry name" value="SCAN_sf"/>
</dbReference>
<dbReference type="PANTHER" id="PTHR23232:SF142">
    <property type="entry name" value="GASTRULA ZINC FINGER PROTEIN XLCGF57.1-LIKE-RELATED"/>
    <property type="match status" value="1"/>
</dbReference>
<evidence type="ECO:0000313" key="3">
    <source>
        <dbReference type="Proteomes" id="UP001474421"/>
    </source>
</evidence>
<dbReference type="Pfam" id="PF01352">
    <property type="entry name" value="KRAB"/>
    <property type="match status" value="1"/>
</dbReference>
<name>A0AAW1BS92_CROAD</name>
<dbReference type="PANTHER" id="PTHR23232">
    <property type="entry name" value="KRAB DOMAIN C2H2 ZINC FINGER"/>
    <property type="match status" value="1"/>
</dbReference>
<dbReference type="SUPFAM" id="SSF109640">
    <property type="entry name" value="KRAB domain (Kruppel-associated box)"/>
    <property type="match status" value="1"/>
</dbReference>
<sequence>MENWLRECGAETSSQAVALAEGFLMSQAEEQKEQVEFQSFILQTRDPMRRNPSNTHQELFSRRIYQESSTQDISDGKNRTNLTPFYGDAERVVETPTQNGLVSFKEVAVYFSEEEWSQLDADQKALHWEVMLENHTNVASLGNGEKYEDSWELLQMITRGYNTKNATDLMETVPGQEDGEAAVSGDIDAFLGQGTFPPTPLPIIPAVPPPNAPLSRPF</sequence>
<organism evidence="2 3">
    <name type="scientific">Crotalus adamanteus</name>
    <name type="common">Eastern diamondback rattlesnake</name>
    <dbReference type="NCBI Taxonomy" id="8729"/>
    <lineage>
        <taxon>Eukaryota</taxon>
        <taxon>Metazoa</taxon>
        <taxon>Chordata</taxon>
        <taxon>Craniata</taxon>
        <taxon>Vertebrata</taxon>
        <taxon>Euteleostomi</taxon>
        <taxon>Lepidosauria</taxon>
        <taxon>Squamata</taxon>
        <taxon>Bifurcata</taxon>
        <taxon>Unidentata</taxon>
        <taxon>Episquamata</taxon>
        <taxon>Toxicofera</taxon>
        <taxon>Serpentes</taxon>
        <taxon>Colubroidea</taxon>
        <taxon>Viperidae</taxon>
        <taxon>Crotalinae</taxon>
        <taxon>Crotalus</taxon>
    </lineage>
</organism>
<dbReference type="Gene3D" id="1.10.4020.10">
    <property type="entry name" value="DNA breaking-rejoining enzymes"/>
    <property type="match status" value="1"/>
</dbReference>
<comment type="caution">
    <text evidence="2">The sequence shown here is derived from an EMBL/GenBank/DDBJ whole genome shotgun (WGS) entry which is preliminary data.</text>
</comment>
<dbReference type="SMART" id="SM00349">
    <property type="entry name" value="KRAB"/>
    <property type="match status" value="1"/>
</dbReference>
<gene>
    <name evidence="2" type="ORF">NXF25_004090</name>
</gene>
<proteinExistence type="predicted"/>
<evidence type="ECO:0000259" key="1">
    <source>
        <dbReference type="PROSITE" id="PS50805"/>
    </source>
</evidence>
<accession>A0AAW1BS92</accession>
<dbReference type="InterPro" id="IPR036051">
    <property type="entry name" value="KRAB_dom_sf"/>
</dbReference>
<evidence type="ECO:0000313" key="2">
    <source>
        <dbReference type="EMBL" id="KAK9405316.1"/>
    </source>
</evidence>
<feature type="domain" description="KRAB" evidence="1">
    <location>
        <begin position="102"/>
        <end position="195"/>
    </location>
</feature>
<dbReference type="CDD" id="cd07765">
    <property type="entry name" value="KRAB_A-box"/>
    <property type="match status" value="1"/>
</dbReference>